<reference evidence="2 3" key="1">
    <citation type="submission" date="2020-02" db="EMBL/GenBank/DDBJ databases">
        <authorList>
            <person name="Ferguson B K."/>
        </authorList>
    </citation>
    <scope>NUCLEOTIDE SEQUENCE [LARGE SCALE GENOMIC DNA]</scope>
</reference>
<dbReference type="Proteomes" id="UP000479190">
    <property type="component" value="Unassembled WGS sequence"/>
</dbReference>
<proteinExistence type="predicted"/>
<name>A0A6H5IF74_9HYME</name>
<dbReference type="EMBL" id="CADCXV010000806">
    <property type="protein sequence ID" value="CAB0036041.1"/>
    <property type="molecule type" value="Genomic_DNA"/>
</dbReference>
<gene>
    <name evidence="2" type="ORF">TBRA_LOCUS7923</name>
</gene>
<accession>A0A6H5IF74</accession>
<evidence type="ECO:0000313" key="2">
    <source>
        <dbReference type="EMBL" id="CAB0036041.1"/>
    </source>
</evidence>
<organism evidence="2 3">
    <name type="scientific">Trichogramma brassicae</name>
    <dbReference type="NCBI Taxonomy" id="86971"/>
    <lineage>
        <taxon>Eukaryota</taxon>
        <taxon>Metazoa</taxon>
        <taxon>Ecdysozoa</taxon>
        <taxon>Arthropoda</taxon>
        <taxon>Hexapoda</taxon>
        <taxon>Insecta</taxon>
        <taxon>Pterygota</taxon>
        <taxon>Neoptera</taxon>
        <taxon>Endopterygota</taxon>
        <taxon>Hymenoptera</taxon>
        <taxon>Apocrita</taxon>
        <taxon>Proctotrupomorpha</taxon>
        <taxon>Chalcidoidea</taxon>
        <taxon>Trichogrammatidae</taxon>
        <taxon>Trichogramma</taxon>
    </lineage>
</organism>
<feature type="region of interest" description="Disordered" evidence="1">
    <location>
        <begin position="77"/>
        <end position="104"/>
    </location>
</feature>
<keyword evidence="3" id="KW-1185">Reference proteome</keyword>
<evidence type="ECO:0000313" key="3">
    <source>
        <dbReference type="Proteomes" id="UP000479190"/>
    </source>
</evidence>
<dbReference type="AlphaFoldDB" id="A0A6H5IF74"/>
<evidence type="ECO:0000256" key="1">
    <source>
        <dbReference type="SAM" id="MobiDB-lite"/>
    </source>
</evidence>
<protein>
    <submittedName>
        <fullName evidence="2">Uncharacterized protein</fullName>
    </submittedName>
</protein>
<sequence length="118" mass="13589">MKKDVWHTELFRKCTMCARISTVNFDLSSLVRQVFCSSSSSSSYISFEYRRFCCIENVDHLEGIVISASIKSSAVARSRCPDRPGPRVVHTKSENEKTTDYHLMSIRTRRDATKMDRT</sequence>
<feature type="compositionally biased region" description="Basic and acidic residues" evidence="1">
    <location>
        <begin position="79"/>
        <end position="100"/>
    </location>
</feature>